<dbReference type="InterPro" id="IPR011050">
    <property type="entry name" value="Pectin_lyase_fold/virulence"/>
</dbReference>
<dbReference type="InterPro" id="IPR038177">
    <property type="entry name" value="IAT_beta_sf"/>
</dbReference>
<comment type="caution">
    <text evidence="4">The sequence shown here is derived from an EMBL/GenBank/DDBJ whole genome shotgun (WGS) entry which is preliminary data.</text>
</comment>
<feature type="domain" description="Right handed beta helix" evidence="3">
    <location>
        <begin position="467"/>
        <end position="636"/>
    </location>
</feature>
<gene>
    <name evidence="4" type="ORF">GGR00_002667</name>
</gene>
<dbReference type="InterPro" id="IPR006626">
    <property type="entry name" value="PbH1"/>
</dbReference>
<sequence length="719" mass="74527">MKFPSLFAAALVSGTALSSHALAQVQQPIVELDGNLAYGHGTGGVGIFLPFLLDGGDGLFFDAGGSFVEGSARQASFGIGYRHRIDNGWLLGAYGYYDVFNSDHGNSFNQLSFGAEALGPIHEARTNIYLPLTDDKYAASLSRAFVSGSDLRIQAGRELARTGADAEAGMRLPVFPDGMAAEMKIFGGAYWYDGDTGLDDTLGVKARTEVSFAGLPGVSGSTFTLGASVSHDNENDTEFGLTARLRVPLGGSSRSGNAAFDPMFQRVERSDFVRTHADGNGLIEAAEFVHGGRAVGKVVNVDDASGDAAAINAALAAAGQNALVLANGTIALDQAMQLGTGQHMLGGGGVIAVRGTNSRIETAFRNDGQATALHGTDPLANVVAMASGSEIAGVTITGGLAGIASNGASSISIRNVDISQTDGDGIRLDNVTGAAIDNAYIHDLFVCDNNTACEFAVGRPNLAPHAAISALGTSGLSVRNTVIGSVTYGIFAGSRIDQSDWPEVITHAATNIVIDNVTISKSRREGILLVAANDVEMNKVTIDNSEQGLDMDLVVLQGTSDVTITDMTLKGGVNGLMLVSAMSLPEEAATTNVKFKGLNIDGTRNAGIFFNPVSDIHFEDVAITNAGSYGAFIYGSNFQGPVSDITFENIRVENASTAGLYFSGPAENIRGDITVVGTPLNCLADQGTWSATSLTQTDGSVLTLNGGTLDASRMTATCR</sequence>
<evidence type="ECO:0000259" key="3">
    <source>
        <dbReference type="Pfam" id="PF13229"/>
    </source>
</evidence>
<evidence type="ECO:0000259" key="2">
    <source>
        <dbReference type="Pfam" id="PF11924"/>
    </source>
</evidence>
<feature type="chain" id="PRO_5030904547" evidence="1">
    <location>
        <begin position="24"/>
        <end position="719"/>
    </location>
</feature>
<dbReference type="Pfam" id="PF13229">
    <property type="entry name" value="Beta_helix"/>
    <property type="match status" value="1"/>
</dbReference>
<dbReference type="SUPFAM" id="SSF51126">
    <property type="entry name" value="Pectin lyase-like"/>
    <property type="match status" value="2"/>
</dbReference>
<dbReference type="Proteomes" id="UP000536262">
    <property type="component" value="Unassembled WGS sequence"/>
</dbReference>
<feature type="signal peptide" evidence="1">
    <location>
        <begin position="1"/>
        <end position="23"/>
    </location>
</feature>
<dbReference type="Gene3D" id="2.160.20.10">
    <property type="entry name" value="Single-stranded right-handed beta-helix, Pectin lyase-like"/>
    <property type="match status" value="2"/>
</dbReference>
<dbReference type="InterPro" id="IPR024519">
    <property type="entry name" value="IAT_beta"/>
</dbReference>
<dbReference type="EMBL" id="JACHOU010000005">
    <property type="protein sequence ID" value="MBB6354871.1"/>
    <property type="molecule type" value="Genomic_DNA"/>
</dbReference>
<dbReference type="RefSeq" id="WP_184699643.1">
    <property type="nucleotide sequence ID" value="NZ_BAABEG010000001.1"/>
</dbReference>
<dbReference type="AlphaFoldDB" id="A0A7X0KLA8"/>
<reference evidence="4 5" key="1">
    <citation type="submission" date="2020-08" db="EMBL/GenBank/DDBJ databases">
        <title>Genomic Encyclopedia of Type Strains, Phase IV (KMG-IV): sequencing the most valuable type-strain genomes for metagenomic binning, comparative biology and taxonomic classification.</title>
        <authorList>
            <person name="Goeker M."/>
        </authorList>
    </citation>
    <scope>NUCLEOTIDE SEQUENCE [LARGE SCALE GENOMIC DNA]</scope>
    <source>
        <strain evidence="4 5">DSM 7051</strain>
    </source>
</reference>
<organism evidence="4 5">
    <name type="scientific">Aminobacter aganoensis</name>
    <dbReference type="NCBI Taxonomy" id="83264"/>
    <lineage>
        <taxon>Bacteria</taxon>
        <taxon>Pseudomonadati</taxon>
        <taxon>Pseudomonadota</taxon>
        <taxon>Alphaproteobacteria</taxon>
        <taxon>Hyphomicrobiales</taxon>
        <taxon>Phyllobacteriaceae</taxon>
        <taxon>Aminobacter</taxon>
    </lineage>
</organism>
<dbReference type="InterPro" id="IPR012334">
    <property type="entry name" value="Pectin_lyas_fold"/>
</dbReference>
<dbReference type="InterPro" id="IPR039448">
    <property type="entry name" value="Beta_helix"/>
</dbReference>
<keyword evidence="5" id="KW-1185">Reference proteome</keyword>
<proteinExistence type="predicted"/>
<evidence type="ECO:0000313" key="4">
    <source>
        <dbReference type="EMBL" id="MBB6354871.1"/>
    </source>
</evidence>
<dbReference type="SMART" id="SM00710">
    <property type="entry name" value="PbH1"/>
    <property type="match status" value="9"/>
</dbReference>
<accession>A0A7X0KLA8</accession>
<keyword evidence="1" id="KW-0732">Signal</keyword>
<feature type="domain" description="Inverse autotransporter beta-domain" evidence="2">
    <location>
        <begin position="49"/>
        <end position="186"/>
    </location>
</feature>
<dbReference type="Pfam" id="PF11924">
    <property type="entry name" value="IAT_beta"/>
    <property type="match status" value="1"/>
</dbReference>
<protein>
    <submittedName>
        <fullName evidence="4">Uncharacterized protein</fullName>
    </submittedName>
</protein>
<evidence type="ECO:0000256" key="1">
    <source>
        <dbReference type="SAM" id="SignalP"/>
    </source>
</evidence>
<dbReference type="Gene3D" id="2.40.160.160">
    <property type="entry name" value="Inverse autotransporter, beta-domain"/>
    <property type="match status" value="1"/>
</dbReference>
<evidence type="ECO:0000313" key="5">
    <source>
        <dbReference type="Proteomes" id="UP000536262"/>
    </source>
</evidence>
<name>A0A7X0KLA8_9HYPH</name>